<evidence type="ECO:0000313" key="2">
    <source>
        <dbReference type="Proteomes" id="UP000321947"/>
    </source>
</evidence>
<organism evidence="1 2">
    <name type="scientific">Cucumis melo var. makuwa</name>
    <name type="common">Oriental melon</name>
    <dbReference type="NCBI Taxonomy" id="1194695"/>
    <lineage>
        <taxon>Eukaryota</taxon>
        <taxon>Viridiplantae</taxon>
        <taxon>Streptophyta</taxon>
        <taxon>Embryophyta</taxon>
        <taxon>Tracheophyta</taxon>
        <taxon>Spermatophyta</taxon>
        <taxon>Magnoliopsida</taxon>
        <taxon>eudicotyledons</taxon>
        <taxon>Gunneridae</taxon>
        <taxon>Pentapetalae</taxon>
        <taxon>rosids</taxon>
        <taxon>fabids</taxon>
        <taxon>Cucurbitales</taxon>
        <taxon>Cucurbitaceae</taxon>
        <taxon>Benincaseae</taxon>
        <taxon>Cucumis</taxon>
    </lineage>
</organism>
<evidence type="ECO:0000313" key="1">
    <source>
        <dbReference type="EMBL" id="TYK27070.1"/>
    </source>
</evidence>
<name>A0A5D3DUU0_CUCMM</name>
<sequence length="137" mass="14666">MKAAPSSSSCPENRPRPHASISVSAVVSLSSSSSASQRRRAVTAAAHLTFSLLLSPSIGVREVALKFLGFTTTLVGDSAPLLGLIRLDVELNKDFSNISGNGNARGRPARDEVMVRTSILPFYFDDFVNYVLELLGK</sequence>
<gene>
    <name evidence="1" type="ORF">E5676_scaffold95G00700</name>
</gene>
<protein>
    <submittedName>
        <fullName evidence="1">Uncharacterized protein</fullName>
    </submittedName>
</protein>
<dbReference type="Proteomes" id="UP000321947">
    <property type="component" value="Unassembled WGS sequence"/>
</dbReference>
<comment type="caution">
    <text evidence="1">The sequence shown here is derived from an EMBL/GenBank/DDBJ whole genome shotgun (WGS) entry which is preliminary data.</text>
</comment>
<proteinExistence type="predicted"/>
<dbReference type="EMBL" id="SSTD01003134">
    <property type="protein sequence ID" value="TYK27070.1"/>
    <property type="molecule type" value="Genomic_DNA"/>
</dbReference>
<dbReference type="AlphaFoldDB" id="A0A5D3DUU0"/>
<accession>A0A5D3DUU0</accession>
<reference evidence="1 2" key="1">
    <citation type="submission" date="2019-08" db="EMBL/GenBank/DDBJ databases">
        <title>Draft genome sequences of two oriental melons (Cucumis melo L. var makuwa).</title>
        <authorList>
            <person name="Kwon S.-Y."/>
        </authorList>
    </citation>
    <scope>NUCLEOTIDE SEQUENCE [LARGE SCALE GENOMIC DNA]</scope>
    <source>
        <strain evidence="2">cv. Chang Bougi</strain>
        <tissue evidence="1">Leaf</tissue>
    </source>
</reference>